<evidence type="ECO:0008006" key="3">
    <source>
        <dbReference type="Google" id="ProtNLM"/>
    </source>
</evidence>
<organism evidence="1 2">
    <name type="scientific">Paramicrobacterium humi</name>
    <dbReference type="NCBI Taxonomy" id="640635"/>
    <lineage>
        <taxon>Bacteria</taxon>
        <taxon>Bacillati</taxon>
        <taxon>Actinomycetota</taxon>
        <taxon>Actinomycetes</taxon>
        <taxon>Micrococcales</taxon>
        <taxon>Microbacteriaceae</taxon>
        <taxon>Paramicrobacterium</taxon>
    </lineage>
</organism>
<protein>
    <recommendedName>
        <fullName evidence="3">Tetratricopeptide repeat-containing protein</fullName>
    </recommendedName>
</protein>
<dbReference type="STRING" id="640635.SAMN04489806_0701"/>
<proteinExistence type="predicted"/>
<dbReference type="Proteomes" id="UP000199183">
    <property type="component" value="Unassembled WGS sequence"/>
</dbReference>
<dbReference type="EMBL" id="FNRY01000001">
    <property type="protein sequence ID" value="SEB45513.1"/>
    <property type="molecule type" value="Genomic_DNA"/>
</dbReference>
<gene>
    <name evidence="1" type="ORF">SAMN04489806_0701</name>
</gene>
<evidence type="ECO:0000313" key="2">
    <source>
        <dbReference type="Proteomes" id="UP000199183"/>
    </source>
</evidence>
<evidence type="ECO:0000313" key="1">
    <source>
        <dbReference type="EMBL" id="SEB45513.1"/>
    </source>
</evidence>
<name>A0A1H4JGV8_9MICO</name>
<reference evidence="1 2" key="1">
    <citation type="submission" date="2016-10" db="EMBL/GenBank/DDBJ databases">
        <authorList>
            <person name="de Groot N.N."/>
        </authorList>
    </citation>
    <scope>NUCLEOTIDE SEQUENCE [LARGE SCALE GENOMIC DNA]</scope>
    <source>
        <strain evidence="1 2">DSM 21799</strain>
    </source>
</reference>
<sequence length="192" mass="21482">MGFLSDNAAENIEEARICEAWATDRENFELDEDVTAQFLLTLASEKYQKAGELDEAWRVAQAAVAAGDGPPLGAHSQLLDLAFERDDRASALHYLDEVRRARTDDLHGLQSIAETLELRDEVDLAQRWFIIGMRAASWVGSDAYYEVFLLGRYRVRRLHAIPLDGLDVDAEHLRIDRGLAPLADGESPPLSF</sequence>
<accession>A0A1H4JGV8</accession>
<dbReference type="AlphaFoldDB" id="A0A1H4JGV8"/>
<keyword evidence="2" id="KW-1185">Reference proteome</keyword>